<gene>
    <name evidence="3" type="ORF">ACFSSE_04915</name>
</gene>
<name>A0ABW5TPX7_9SPHI</name>
<dbReference type="Pfam" id="PF13439">
    <property type="entry name" value="Glyco_transf_4"/>
    <property type="match status" value="1"/>
</dbReference>
<feature type="compositionally biased region" description="Basic and acidic residues" evidence="1">
    <location>
        <begin position="49"/>
        <end position="61"/>
    </location>
</feature>
<dbReference type="Proteomes" id="UP001597546">
    <property type="component" value="Unassembled WGS sequence"/>
</dbReference>
<dbReference type="EMBL" id="JBHULV010000014">
    <property type="protein sequence ID" value="MFD2731038.1"/>
    <property type="molecule type" value="Genomic_DNA"/>
</dbReference>
<protein>
    <submittedName>
        <fullName evidence="3">Glycosyltransferase</fullName>
        <ecNumber evidence="3">2.4.-.-</ecNumber>
    </submittedName>
</protein>
<feature type="region of interest" description="Disordered" evidence="1">
    <location>
        <begin position="37"/>
        <end position="68"/>
    </location>
</feature>
<dbReference type="EC" id="2.4.-.-" evidence="3"/>
<dbReference type="InterPro" id="IPR028098">
    <property type="entry name" value="Glyco_trans_4-like_N"/>
</dbReference>
<feature type="region of interest" description="Disordered" evidence="1">
    <location>
        <begin position="228"/>
        <end position="253"/>
    </location>
</feature>
<comment type="caution">
    <text evidence="3">The sequence shown here is derived from an EMBL/GenBank/DDBJ whole genome shotgun (WGS) entry which is preliminary data.</text>
</comment>
<evidence type="ECO:0000259" key="2">
    <source>
        <dbReference type="Pfam" id="PF13439"/>
    </source>
</evidence>
<proteinExistence type="predicted"/>
<dbReference type="GO" id="GO:0016757">
    <property type="term" value="F:glycosyltransferase activity"/>
    <property type="evidence" value="ECO:0007669"/>
    <property type="project" value="UniProtKB-KW"/>
</dbReference>
<feature type="compositionally biased region" description="Basic and acidic residues" evidence="1">
    <location>
        <begin position="240"/>
        <end position="253"/>
    </location>
</feature>
<evidence type="ECO:0000313" key="4">
    <source>
        <dbReference type="Proteomes" id="UP001597546"/>
    </source>
</evidence>
<evidence type="ECO:0000256" key="1">
    <source>
        <dbReference type="SAM" id="MobiDB-lite"/>
    </source>
</evidence>
<reference evidence="4" key="1">
    <citation type="journal article" date="2019" name="Int. J. Syst. Evol. Microbiol.">
        <title>The Global Catalogue of Microorganisms (GCM) 10K type strain sequencing project: providing services to taxonomists for standard genome sequencing and annotation.</title>
        <authorList>
            <consortium name="The Broad Institute Genomics Platform"/>
            <consortium name="The Broad Institute Genome Sequencing Center for Infectious Disease"/>
            <person name="Wu L."/>
            <person name="Ma J."/>
        </authorList>
    </citation>
    <scope>NUCLEOTIDE SEQUENCE [LARGE SCALE GENOMIC DNA]</scope>
    <source>
        <strain evidence="4">KCTC 42456</strain>
    </source>
</reference>
<accession>A0ABW5TPX7</accession>
<dbReference type="RefSeq" id="WP_379041839.1">
    <property type="nucleotide sequence ID" value="NZ_JBHSKW010000018.1"/>
</dbReference>
<organism evidence="3 4">
    <name type="scientific">Pedobacter alpinus</name>
    <dbReference type="NCBI Taxonomy" id="1590643"/>
    <lineage>
        <taxon>Bacteria</taxon>
        <taxon>Pseudomonadati</taxon>
        <taxon>Bacteroidota</taxon>
        <taxon>Sphingobacteriia</taxon>
        <taxon>Sphingobacteriales</taxon>
        <taxon>Sphingobacteriaceae</taxon>
        <taxon>Pedobacter</taxon>
    </lineage>
</organism>
<keyword evidence="3" id="KW-0808">Transferase</keyword>
<dbReference type="SUPFAM" id="SSF53756">
    <property type="entry name" value="UDP-Glycosyltransferase/glycogen phosphorylase"/>
    <property type="match status" value="1"/>
</dbReference>
<evidence type="ECO:0000313" key="3">
    <source>
        <dbReference type="EMBL" id="MFD2731038.1"/>
    </source>
</evidence>
<keyword evidence="4" id="KW-1185">Reference proteome</keyword>
<feature type="domain" description="Glycosyltransferase subfamily 4-like N-terminal" evidence="2">
    <location>
        <begin position="68"/>
        <end position="215"/>
    </location>
</feature>
<dbReference type="Gene3D" id="3.40.50.2000">
    <property type="entry name" value="Glycogen Phosphorylase B"/>
    <property type="match status" value="1"/>
</dbReference>
<sequence length="253" mass="28698">MKILHITASYKPAFIYGGPIYSVAALCEALIKPEDGSQKSEAISPESEGECRKSMDNESPKSEGGSQKSNFKVTVYTTLANGKEELPYQNGEEKIVEGVSVQYFKRITKDHSHFSPSLLWYLWKTARQFEVIHIHAWWNLVSMGAVFICLIKGIKPIVSPRGMLGDYTFSRGKKIFHQLIGKFLLKNCDFHATTQMEADEMVMQVFGDQEKVKVVDLMEGDLEERVKNKEQRGINNDNGGKWKVESREAAVRR</sequence>
<keyword evidence="3" id="KW-0328">Glycosyltransferase</keyword>